<evidence type="ECO:0000313" key="4">
    <source>
        <dbReference type="Proteomes" id="UP001280121"/>
    </source>
</evidence>
<evidence type="ECO:0008006" key="5">
    <source>
        <dbReference type="Google" id="ProtNLM"/>
    </source>
</evidence>
<dbReference type="InterPro" id="IPR011990">
    <property type="entry name" value="TPR-like_helical_dom_sf"/>
</dbReference>
<dbReference type="Proteomes" id="UP001280121">
    <property type="component" value="Unassembled WGS sequence"/>
</dbReference>
<dbReference type="GO" id="GO:0003723">
    <property type="term" value="F:RNA binding"/>
    <property type="evidence" value="ECO:0007669"/>
    <property type="project" value="InterPro"/>
</dbReference>
<feature type="repeat" description="PPR" evidence="2">
    <location>
        <begin position="67"/>
        <end position="101"/>
    </location>
</feature>
<evidence type="ECO:0000313" key="3">
    <source>
        <dbReference type="EMBL" id="KAK2664752.1"/>
    </source>
</evidence>
<sequence length="149" mass="16585">MPERNFASWNALISSYVDSGNIESARNLFDVMLQRNSISWITMIAGYSKWGDVASACGLFDQLGEKNLLTFNVIIACYAQNSQPNVAAQLFNEMLQADVKFQPDNFTFASVISACSHIGDIRSGSWIETYMEKFGIEINDHLATALIDL</sequence>
<protein>
    <recommendedName>
        <fullName evidence="5">Pentatricopeptide repeat-containing protein</fullName>
    </recommendedName>
</protein>
<gene>
    <name evidence="3" type="ORF">Ddye_003326</name>
</gene>
<organism evidence="3 4">
    <name type="scientific">Dipteronia dyeriana</name>
    <dbReference type="NCBI Taxonomy" id="168575"/>
    <lineage>
        <taxon>Eukaryota</taxon>
        <taxon>Viridiplantae</taxon>
        <taxon>Streptophyta</taxon>
        <taxon>Embryophyta</taxon>
        <taxon>Tracheophyta</taxon>
        <taxon>Spermatophyta</taxon>
        <taxon>Magnoliopsida</taxon>
        <taxon>eudicotyledons</taxon>
        <taxon>Gunneridae</taxon>
        <taxon>Pentapetalae</taxon>
        <taxon>rosids</taxon>
        <taxon>malvids</taxon>
        <taxon>Sapindales</taxon>
        <taxon>Sapindaceae</taxon>
        <taxon>Hippocastanoideae</taxon>
        <taxon>Acereae</taxon>
        <taxon>Dipteronia</taxon>
    </lineage>
</organism>
<evidence type="ECO:0000256" key="1">
    <source>
        <dbReference type="ARBA" id="ARBA00022737"/>
    </source>
</evidence>
<evidence type="ECO:0000256" key="2">
    <source>
        <dbReference type="PROSITE-ProRule" id="PRU00708"/>
    </source>
</evidence>
<dbReference type="PROSITE" id="PS51375">
    <property type="entry name" value="PPR"/>
    <property type="match status" value="2"/>
</dbReference>
<dbReference type="Pfam" id="PF13041">
    <property type="entry name" value="PPR_2"/>
    <property type="match status" value="1"/>
</dbReference>
<name>A0AAE0CV72_9ROSI</name>
<dbReference type="PANTHER" id="PTHR47926">
    <property type="entry name" value="PENTATRICOPEPTIDE REPEAT-CONTAINING PROTEIN"/>
    <property type="match status" value="1"/>
</dbReference>
<keyword evidence="1" id="KW-0677">Repeat</keyword>
<feature type="repeat" description="PPR" evidence="2">
    <location>
        <begin position="5"/>
        <end position="39"/>
    </location>
</feature>
<dbReference type="AlphaFoldDB" id="A0AAE0CV72"/>
<proteinExistence type="predicted"/>
<keyword evidence="4" id="KW-1185">Reference proteome</keyword>
<dbReference type="Pfam" id="PF01535">
    <property type="entry name" value="PPR"/>
    <property type="match status" value="1"/>
</dbReference>
<dbReference type="InterPro" id="IPR046960">
    <property type="entry name" value="PPR_At4g14850-like_plant"/>
</dbReference>
<dbReference type="NCBIfam" id="TIGR00756">
    <property type="entry name" value="PPR"/>
    <property type="match status" value="3"/>
</dbReference>
<dbReference type="Gene3D" id="1.25.40.10">
    <property type="entry name" value="Tetratricopeptide repeat domain"/>
    <property type="match status" value="2"/>
</dbReference>
<accession>A0AAE0CV72</accession>
<dbReference type="GO" id="GO:0009451">
    <property type="term" value="P:RNA modification"/>
    <property type="evidence" value="ECO:0007669"/>
    <property type="project" value="InterPro"/>
</dbReference>
<dbReference type="EMBL" id="JANJYI010000001">
    <property type="protein sequence ID" value="KAK2664752.1"/>
    <property type="molecule type" value="Genomic_DNA"/>
</dbReference>
<comment type="caution">
    <text evidence="3">The sequence shown here is derived from an EMBL/GenBank/DDBJ whole genome shotgun (WGS) entry which is preliminary data.</text>
</comment>
<dbReference type="InterPro" id="IPR002885">
    <property type="entry name" value="PPR_rpt"/>
</dbReference>
<reference evidence="3" key="1">
    <citation type="journal article" date="2023" name="Plant J.">
        <title>Genome sequences and population genomics provide insights into the demographic history, inbreeding, and mutation load of two 'living fossil' tree species of Dipteronia.</title>
        <authorList>
            <person name="Feng Y."/>
            <person name="Comes H.P."/>
            <person name="Chen J."/>
            <person name="Zhu S."/>
            <person name="Lu R."/>
            <person name="Zhang X."/>
            <person name="Li P."/>
            <person name="Qiu J."/>
            <person name="Olsen K.M."/>
            <person name="Qiu Y."/>
        </authorList>
    </citation>
    <scope>NUCLEOTIDE SEQUENCE</scope>
    <source>
        <strain evidence="3">KIB01</strain>
    </source>
</reference>
<dbReference type="PANTHER" id="PTHR47926:SF545">
    <property type="entry name" value="PENTACOTRIPEPTIDE-REPEAT REGION OF PRORP DOMAIN-CONTAINING PROTEIN"/>
    <property type="match status" value="1"/>
</dbReference>